<dbReference type="Proteomes" id="UP000663929">
    <property type="component" value="Chromosome"/>
</dbReference>
<evidence type="ECO:0000259" key="2">
    <source>
        <dbReference type="SMART" id="SM00382"/>
    </source>
</evidence>
<evidence type="ECO:0000256" key="1">
    <source>
        <dbReference type="SAM" id="MobiDB-lite"/>
    </source>
</evidence>
<dbReference type="PANTHER" id="PTHR42759:SF1">
    <property type="entry name" value="MAGNESIUM-CHELATASE SUBUNIT CHLD"/>
    <property type="match status" value="1"/>
</dbReference>
<dbReference type="GO" id="GO:0016887">
    <property type="term" value="F:ATP hydrolysis activity"/>
    <property type="evidence" value="ECO:0007669"/>
    <property type="project" value="InterPro"/>
</dbReference>
<dbReference type="EMBL" id="CP071793">
    <property type="protein sequence ID" value="QTD48574.1"/>
    <property type="molecule type" value="Genomic_DNA"/>
</dbReference>
<dbReference type="AlphaFoldDB" id="A0A8A4TH92"/>
<dbReference type="PANTHER" id="PTHR42759">
    <property type="entry name" value="MOXR FAMILY PROTEIN"/>
    <property type="match status" value="1"/>
</dbReference>
<dbReference type="InterPro" id="IPR027417">
    <property type="entry name" value="P-loop_NTPase"/>
</dbReference>
<keyword evidence="4" id="KW-1185">Reference proteome</keyword>
<feature type="region of interest" description="Disordered" evidence="1">
    <location>
        <begin position="108"/>
        <end position="129"/>
    </location>
</feature>
<dbReference type="Gene3D" id="3.40.50.300">
    <property type="entry name" value="P-loop containing nucleotide triphosphate hydrolases"/>
    <property type="match status" value="2"/>
</dbReference>
<accession>A0A8A4TH92</accession>
<dbReference type="KEGG" id="scor:J3U87_23585"/>
<dbReference type="InterPro" id="IPR003593">
    <property type="entry name" value="AAA+_ATPase"/>
</dbReference>
<dbReference type="GO" id="GO:0005524">
    <property type="term" value="F:ATP binding"/>
    <property type="evidence" value="ECO:0007669"/>
    <property type="project" value="InterPro"/>
</dbReference>
<dbReference type="RefSeq" id="WP_237378228.1">
    <property type="nucleotide sequence ID" value="NZ_CP071793.1"/>
</dbReference>
<reference evidence="3" key="1">
    <citation type="submission" date="2021-03" db="EMBL/GenBank/DDBJ databases">
        <title>Acanthopleuribacteraceae sp. M133.</title>
        <authorList>
            <person name="Wang G."/>
        </authorList>
    </citation>
    <scope>NUCLEOTIDE SEQUENCE</scope>
    <source>
        <strain evidence="3">M133</strain>
    </source>
</reference>
<name>A0A8A4TH92_SULCO</name>
<gene>
    <name evidence="3" type="ORF">J3U87_23585</name>
</gene>
<dbReference type="InterPro" id="IPR011704">
    <property type="entry name" value="ATPase_dyneun-rel_AAA"/>
</dbReference>
<evidence type="ECO:0000313" key="4">
    <source>
        <dbReference type="Proteomes" id="UP000663929"/>
    </source>
</evidence>
<dbReference type="InterPro" id="IPR050764">
    <property type="entry name" value="CbbQ/NirQ/NorQ/GpvN"/>
</dbReference>
<dbReference type="SUPFAM" id="SSF52540">
    <property type="entry name" value="P-loop containing nucleoside triphosphate hydrolases"/>
    <property type="match status" value="1"/>
</dbReference>
<protein>
    <submittedName>
        <fullName evidence="3">AAA family ATPase</fullName>
    </submittedName>
</protein>
<feature type="compositionally biased region" description="Basic and acidic residues" evidence="1">
    <location>
        <begin position="110"/>
        <end position="129"/>
    </location>
</feature>
<dbReference type="Pfam" id="PF07728">
    <property type="entry name" value="AAA_5"/>
    <property type="match status" value="1"/>
</dbReference>
<feature type="domain" description="AAA+ ATPase" evidence="2">
    <location>
        <begin position="40"/>
        <end position="284"/>
    </location>
</feature>
<evidence type="ECO:0000313" key="3">
    <source>
        <dbReference type="EMBL" id="QTD48574.1"/>
    </source>
</evidence>
<organism evidence="3 4">
    <name type="scientific">Sulfidibacter corallicola</name>
    <dbReference type="NCBI Taxonomy" id="2818388"/>
    <lineage>
        <taxon>Bacteria</taxon>
        <taxon>Pseudomonadati</taxon>
        <taxon>Acidobacteriota</taxon>
        <taxon>Holophagae</taxon>
        <taxon>Acanthopleuribacterales</taxon>
        <taxon>Acanthopleuribacteraceae</taxon>
        <taxon>Sulfidibacter</taxon>
    </lineage>
</organism>
<sequence length="373" mass="42514">MLNHIQPGDELDLDPMGTWRGTRHIFEKKAIWAIRAACAARRPLLIQGEPGCGKSQLARAVAQAMKWPFISTVIHHRSECTDLQWHFDAVARLGQAQLLSQPGVTVFSRNEGRSTTDDDGHIREVHSENEPPIREKRLAAEHFLAPGPLWWAVNWASARAQFRACDFGIQSQPPHVRHCLDKKLKEEAIQNLSDEPYAMHDRINPTGRVLLIDEIDKANADLPNGLLEVLDNGGFSIPYLSKGLVTPDKGRPLVIVTTNRERTLPPAFMRRCFVYTIKMDEDPEAFKSWLVARGRVHFGKYAHCHEEVLRECAHQLWKFRKEAISQGQGKPGQGEYLDLVRALMEIETDKEQQRKRLKDLVEFAFDKSQQVDL</sequence>
<dbReference type="SMART" id="SM00382">
    <property type="entry name" value="AAA"/>
    <property type="match status" value="1"/>
</dbReference>
<proteinExistence type="predicted"/>